<keyword evidence="4" id="KW-1185">Reference proteome</keyword>
<dbReference type="Proteomes" id="UP000507470">
    <property type="component" value="Unassembled WGS sequence"/>
</dbReference>
<evidence type="ECO:0000256" key="2">
    <source>
        <dbReference type="SAM" id="Phobius"/>
    </source>
</evidence>
<evidence type="ECO:0000313" key="4">
    <source>
        <dbReference type="Proteomes" id="UP000507470"/>
    </source>
</evidence>
<organism evidence="3 4">
    <name type="scientific">Mytilus coruscus</name>
    <name type="common">Sea mussel</name>
    <dbReference type="NCBI Taxonomy" id="42192"/>
    <lineage>
        <taxon>Eukaryota</taxon>
        <taxon>Metazoa</taxon>
        <taxon>Spiralia</taxon>
        <taxon>Lophotrochozoa</taxon>
        <taxon>Mollusca</taxon>
        <taxon>Bivalvia</taxon>
        <taxon>Autobranchia</taxon>
        <taxon>Pteriomorphia</taxon>
        <taxon>Mytilida</taxon>
        <taxon>Mytiloidea</taxon>
        <taxon>Mytilidae</taxon>
        <taxon>Mytilinae</taxon>
        <taxon>Mytilus</taxon>
    </lineage>
</organism>
<reference evidence="3 4" key="1">
    <citation type="submission" date="2020-06" db="EMBL/GenBank/DDBJ databases">
        <authorList>
            <person name="Li R."/>
            <person name="Bekaert M."/>
        </authorList>
    </citation>
    <scope>NUCLEOTIDE SEQUENCE [LARGE SCALE GENOMIC DNA]</scope>
    <source>
        <strain evidence="4">wild</strain>
    </source>
</reference>
<dbReference type="EMBL" id="CACVKT020009675">
    <property type="protein sequence ID" value="CAC5422645.1"/>
    <property type="molecule type" value="Genomic_DNA"/>
</dbReference>
<feature type="transmembrane region" description="Helical" evidence="2">
    <location>
        <begin position="228"/>
        <end position="249"/>
    </location>
</feature>
<keyword evidence="2" id="KW-1133">Transmembrane helix</keyword>
<name>A0A6J8ET19_MYTCO</name>
<accession>A0A6J8ET19</accession>
<dbReference type="AlphaFoldDB" id="A0A6J8ET19"/>
<feature type="compositionally biased region" description="Polar residues" evidence="1">
    <location>
        <begin position="206"/>
        <end position="215"/>
    </location>
</feature>
<evidence type="ECO:0000313" key="3">
    <source>
        <dbReference type="EMBL" id="CAC5422645.1"/>
    </source>
</evidence>
<proteinExistence type="predicted"/>
<keyword evidence="2" id="KW-0812">Transmembrane</keyword>
<protein>
    <submittedName>
        <fullName evidence="3">Uncharacterized protein</fullName>
    </submittedName>
</protein>
<evidence type="ECO:0000256" key="1">
    <source>
        <dbReference type="SAM" id="MobiDB-lite"/>
    </source>
</evidence>
<keyword evidence="2" id="KW-0472">Membrane</keyword>
<feature type="region of interest" description="Disordered" evidence="1">
    <location>
        <begin position="189"/>
        <end position="222"/>
    </location>
</feature>
<sequence>MDVLGITWDHAQDACKPNGLENREDYLRDSGMPDEHEFWIGKAIYRVPTQWIEIIGCSQIAEIPNHPFHSVASIGYCKRKCDYENMGRYFGYRQRVPNTQKQNCACLPNAINQTQQLDIQYCLNTTNFVLYREYNGTVTKSSDPGNCTTICCGNCNMKSGNDNRLEGRRCSSVNTKIVGRCGVIKETESKAQSPVHTSSVRKDEQVNTSTDPSFTQEKEKSNSQSTGAVIGGILGACSILVVSAVLIVCKLRSKGIFKESDTYENGETSQLHFSNTNNQDSTNTRNRKINDLFETSASRYSVVNNLTKPENMNETYTDAADGEYDVLHDKQNIRMCPTENVYHSHGAHRNEDCLTYDSADFGKGKCNDGNGLYDTSFSVVEGDYSYMSYKNRDHSMTTDIYDKST</sequence>
<gene>
    <name evidence="3" type="ORF">MCOR_54682</name>
</gene>